<reference evidence="3" key="1">
    <citation type="submission" date="2022-11" db="UniProtKB">
        <authorList>
            <consortium name="WormBaseParasite"/>
        </authorList>
    </citation>
    <scope>IDENTIFICATION</scope>
</reference>
<accession>A0A915KZX8</accession>
<evidence type="ECO:0000313" key="3">
    <source>
        <dbReference type="WBParaSite" id="nRc.2.0.1.t44493-RA"/>
    </source>
</evidence>
<sequence length="103" mass="10592">MDRQEAGPANPNSDADGPPPPNMKMSPPRVELAGPKRDSSDARGANICSLSMLGEQLAQSCATRCSASKEQKVRLKGNLSGAGAVPTLANVGVGVTIPTRAKH</sequence>
<organism evidence="2 3">
    <name type="scientific">Romanomermis culicivorax</name>
    <name type="common">Nematode worm</name>
    <dbReference type="NCBI Taxonomy" id="13658"/>
    <lineage>
        <taxon>Eukaryota</taxon>
        <taxon>Metazoa</taxon>
        <taxon>Ecdysozoa</taxon>
        <taxon>Nematoda</taxon>
        <taxon>Enoplea</taxon>
        <taxon>Dorylaimia</taxon>
        <taxon>Mermithida</taxon>
        <taxon>Mermithoidea</taxon>
        <taxon>Mermithidae</taxon>
        <taxon>Romanomermis</taxon>
    </lineage>
</organism>
<evidence type="ECO:0000256" key="1">
    <source>
        <dbReference type="SAM" id="MobiDB-lite"/>
    </source>
</evidence>
<evidence type="ECO:0000313" key="2">
    <source>
        <dbReference type="Proteomes" id="UP000887565"/>
    </source>
</evidence>
<keyword evidence="2" id="KW-1185">Reference proteome</keyword>
<feature type="region of interest" description="Disordered" evidence="1">
    <location>
        <begin position="1"/>
        <end position="43"/>
    </location>
</feature>
<dbReference type="WBParaSite" id="nRc.2.0.1.t44493-RA">
    <property type="protein sequence ID" value="nRc.2.0.1.t44493-RA"/>
    <property type="gene ID" value="nRc.2.0.1.g44493"/>
</dbReference>
<dbReference type="AlphaFoldDB" id="A0A915KZX8"/>
<proteinExistence type="predicted"/>
<protein>
    <submittedName>
        <fullName evidence="3">Uncharacterized protein</fullName>
    </submittedName>
</protein>
<name>A0A915KZX8_ROMCU</name>
<dbReference type="Proteomes" id="UP000887565">
    <property type="component" value="Unplaced"/>
</dbReference>